<keyword evidence="3" id="KW-1185">Reference proteome</keyword>
<name>A0A7T7KTP6_9ACTN</name>
<gene>
    <name evidence="2" type="ORF">JEQ17_02385</name>
</gene>
<dbReference type="KEGG" id="slf:JEQ17_02385"/>
<dbReference type="AlphaFoldDB" id="A0A7T7KTP6"/>
<keyword evidence="1" id="KW-0732">Signal</keyword>
<proteinExistence type="predicted"/>
<feature type="chain" id="PRO_5032588994" description="Secreted protein" evidence="1">
    <location>
        <begin position="33"/>
        <end position="127"/>
    </location>
</feature>
<dbReference type="Proteomes" id="UP000595636">
    <property type="component" value="Chromosome"/>
</dbReference>
<dbReference type="EMBL" id="CP066831">
    <property type="protein sequence ID" value="QQM38435.1"/>
    <property type="molecule type" value="Genomic_DNA"/>
</dbReference>
<dbReference type="RefSeq" id="WP_200393604.1">
    <property type="nucleotide sequence ID" value="NZ_CP066831.1"/>
</dbReference>
<sequence>MRGKLRRRGAMAALVAALSAGGMVLSTVSASAAASASALLRVEVGAAVFNGRNLASGTVGVPDLWAGDVLLATCWSTGENLGGGNRWYLTVYERYNHLNGLELTVTGWTYAPFVDNSAASNGTITRC</sequence>
<evidence type="ECO:0000313" key="2">
    <source>
        <dbReference type="EMBL" id="QQM38435.1"/>
    </source>
</evidence>
<feature type="signal peptide" evidence="1">
    <location>
        <begin position="1"/>
        <end position="32"/>
    </location>
</feature>
<accession>A0A7T7KTP6</accession>
<organism evidence="2 3">
    <name type="scientific">Streptomyces liliifuscus</name>
    <dbReference type="NCBI Taxonomy" id="2797636"/>
    <lineage>
        <taxon>Bacteria</taxon>
        <taxon>Bacillati</taxon>
        <taxon>Actinomycetota</taxon>
        <taxon>Actinomycetes</taxon>
        <taxon>Kitasatosporales</taxon>
        <taxon>Streptomycetaceae</taxon>
        <taxon>Streptomyces</taxon>
    </lineage>
</organism>
<evidence type="ECO:0008006" key="4">
    <source>
        <dbReference type="Google" id="ProtNLM"/>
    </source>
</evidence>
<reference evidence="2 3" key="1">
    <citation type="submission" date="2020-12" db="EMBL/GenBank/DDBJ databases">
        <title>A novel species.</title>
        <authorList>
            <person name="Li K."/>
        </authorList>
    </citation>
    <scope>NUCLEOTIDE SEQUENCE [LARGE SCALE GENOMIC DNA]</scope>
    <source>
        <strain evidence="2 3">ZYC-3</strain>
    </source>
</reference>
<evidence type="ECO:0000313" key="3">
    <source>
        <dbReference type="Proteomes" id="UP000595636"/>
    </source>
</evidence>
<protein>
    <recommendedName>
        <fullName evidence="4">Secreted protein</fullName>
    </recommendedName>
</protein>
<evidence type="ECO:0000256" key="1">
    <source>
        <dbReference type="SAM" id="SignalP"/>
    </source>
</evidence>